<dbReference type="Proteomes" id="UP000614047">
    <property type="component" value="Unassembled WGS sequence"/>
</dbReference>
<protein>
    <submittedName>
        <fullName evidence="5">Dehydrogenase</fullName>
    </submittedName>
</protein>
<reference evidence="5" key="1">
    <citation type="submission" date="2020-11" db="EMBL/GenBank/DDBJ databases">
        <title>Sequencing the genomes of 1000 actinobacteria strains.</title>
        <authorList>
            <person name="Klenk H.-P."/>
        </authorList>
    </citation>
    <scope>NUCLEOTIDE SEQUENCE</scope>
    <source>
        <strain evidence="5">DSM 43175</strain>
    </source>
</reference>
<evidence type="ECO:0000313" key="5">
    <source>
        <dbReference type="EMBL" id="MBG6091050.1"/>
    </source>
</evidence>
<dbReference type="Pfam" id="PF22725">
    <property type="entry name" value="GFO_IDH_MocA_C3"/>
    <property type="match status" value="1"/>
</dbReference>
<evidence type="ECO:0000259" key="3">
    <source>
        <dbReference type="Pfam" id="PF01408"/>
    </source>
</evidence>
<comment type="caution">
    <text evidence="5">The sequence shown here is derived from an EMBL/GenBank/DDBJ whole genome shotgun (WGS) entry which is preliminary data.</text>
</comment>
<feature type="compositionally biased region" description="Basic and acidic residues" evidence="2">
    <location>
        <begin position="332"/>
        <end position="357"/>
    </location>
</feature>
<dbReference type="SUPFAM" id="SSF55347">
    <property type="entry name" value="Glyceraldehyde-3-phosphate dehydrogenase-like, C-terminal domain"/>
    <property type="match status" value="1"/>
</dbReference>
<feature type="domain" description="Gfo/Idh/MocA-like oxidoreductase N-terminal" evidence="3">
    <location>
        <begin position="12"/>
        <end position="124"/>
    </location>
</feature>
<evidence type="ECO:0000256" key="1">
    <source>
        <dbReference type="ARBA" id="ARBA00023002"/>
    </source>
</evidence>
<evidence type="ECO:0000313" key="6">
    <source>
        <dbReference type="Proteomes" id="UP000614047"/>
    </source>
</evidence>
<keyword evidence="6" id="KW-1185">Reference proteome</keyword>
<dbReference type="Pfam" id="PF01408">
    <property type="entry name" value="GFO_IDH_MocA"/>
    <property type="match status" value="1"/>
</dbReference>
<dbReference type="InterPro" id="IPR000683">
    <property type="entry name" value="Gfo/Idh/MocA-like_OxRdtase_N"/>
</dbReference>
<dbReference type="AlphaFoldDB" id="A0A931DPP8"/>
<dbReference type="GO" id="GO:0016491">
    <property type="term" value="F:oxidoreductase activity"/>
    <property type="evidence" value="ECO:0007669"/>
    <property type="project" value="UniProtKB-KW"/>
</dbReference>
<organism evidence="5 6">
    <name type="scientific">Actinomadura viridis</name>
    <dbReference type="NCBI Taxonomy" id="58110"/>
    <lineage>
        <taxon>Bacteria</taxon>
        <taxon>Bacillati</taxon>
        <taxon>Actinomycetota</taxon>
        <taxon>Actinomycetes</taxon>
        <taxon>Streptosporangiales</taxon>
        <taxon>Thermomonosporaceae</taxon>
        <taxon>Actinomadura</taxon>
    </lineage>
</organism>
<dbReference type="EMBL" id="JADOUA010000001">
    <property type="protein sequence ID" value="MBG6091050.1"/>
    <property type="molecule type" value="Genomic_DNA"/>
</dbReference>
<dbReference type="Gene3D" id="3.30.360.10">
    <property type="entry name" value="Dihydrodipicolinate Reductase, domain 2"/>
    <property type="match status" value="1"/>
</dbReference>
<dbReference type="SUPFAM" id="SSF51735">
    <property type="entry name" value="NAD(P)-binding Rossmann-fold domains"/>
    <property type="match status" value="1"/>
</dbReference>
<dbReference type="InterPro" id="IPR036291">
    <property type="entry name" value="NAD(P)-bd_dom_sf"/>
</dbReference>
<dbReference type="InterPro" id="IPR050463">
    <property type="entry name" value="Gfo/Idh/MocA_oxidrdct_glycsds"/>
</dbReference>
<evidence type="ECO:0000259" key="4">
    <source>
        <dbReference type="Pfam" id="PF22725"/>
    </source>
</evidence>
<dbReference type="RefSeq" id="WP_197013419.1">
    <property type="nucleotide sequence ID" value="NZ_BAABES010000001.1"/>
</dbReference>
<dbReference type="PANTHER" id="PTHR43818">
    <property type="entry name" value="BCDNA.GH03377"/>
    <property type="match status" value="1"/>
</dbReference>
<dbReference type="InterPro" id="IPR055170">
    <property type="entry name" value="GFO_IDH_MocA-like_dom"/>
</dbReference>
<dbReference type="Gene3D" id="3.40.50.720">
    <property type="entry name" value="NAD(P)-binding Rossmann-like Domain"/>
    <property type="match status" value="1"/>
</dbReference>
<feature type="region of interest" description="Disordered" evidence="2">
    <location>
        <begin position="319"/>
        <end position="357"/>
    </location>
</feature>
<dbReference type="GO" id="GO:0000166">
    <property type="term" value="F:nucleotide binding"/>
    <property type="evidence" value="ECO:0007669"/>
    <property type="project" value="InterPro"/>
</dbReference>
<name>A0A931DPP8_9ACTN</name>
<dbReference type="PANTHER" id="PTHR43818:SF11">
    <property type="entry name" value="BCDNA.GH03377"/>
    <property type="match status" value="1"/>
</dbReference>
<proteinExistence type="predicted"/>
<evidence type="ECO:0000256" key="2">
    <source>
        <dbReference type="SAM" id="MobiDB-lite"/>
    </source>
</evidence>
<sequence>MSGTPRPARPLRALIVGARGVGAVHAQALAHVRGASVAAVAGSSAGSARETARRLGVPRWSQDYRTLIDDPAIDVVHVCTPNDRHLPVVRDALLAGKHVVCEKPLAATVADAAEMVRLADGADGQAFLCYKYRYLPLLRRLRSLVAGGSLGDVHAVRGHYLQSWKLAAAPGDWRHDPLRAGFSPVLLDIGTHLIDLVEHVLGVAATRPHARVSDTGPSGLPQANVLFHAGDALGSIAVSQVSPANDNHLRLQIDGAEATATWSCDHHESLLVTRQAGGIGLDTGSAGGLREVATTGWESAQPPLASAIALFQDIYRQIGSSDPAGRPPRPSDGLRHLRFFSDAHDAPAREPMADAGG</sequence>
<accession>A0A931DPP8</accession>
<feature type="domain" description="GFO/IDH/MocA-like oxidoreductase" evidence="4">
    <location>
        <begin position="139"/>
        <end position="260"/>
    </location>
</feature>
<keyword evidence="1" id="KW-0560">Oxidoreductase</keyword>
<gene>
    <name evidence="5" type="ORF">IW256_005163</name>
</gene>